<organism evidence="2 3">
    <name type="scientific">Cherax quadricarinatus</name>
    <name type="common">Australian red claw crayfish</name>
    <dbReference type="NCBI Taxonomy" id="27406"/>
    <lineage>
        <taxon>Eukaryota</taxon>
        <taxon>Metazoa</taxon>
        <taxon>Ecdysozoa</taxon>
        <taxon>Arthropoda</taxon>
        <taxon>Crustacea</taxon>
        <taxon>Multicrustacea</taxon>
        <taxon>Malacostraca</taxon>
        <taxon>Eumalacostraca</taxon>
        <taxon>Eucarida</taxon>
        <taxon>Decapoda</taxon>
        <taxon>Pleocyemata</taxon>
        <taxon>Astacidea</taxon>
        <taxon>Parastacoidea</taxon>
        <taxon>Parastacidae</taxon>
        <taxon>Cherax</taxon>
    </lineage>
</organism>
<keyword evidence="3" id="KW-1185">Reference proteome</keyword>
<dbReference type="Proteomes" id="UP001445076">
    <property type="component" value="Unassembled WGS sequence"/>
</dbReference>
<evidence type="ECO:0000256" key="1">
    <source>
        <dbReference type="SAM" id="Phobius"/>
    </source>
</evidence>
<comment type="caution">
    <text evidence="2">The sequence shown here is derived from an EMBL/GenBank/DDBJ whole genome shotgun (WGS) entry which is preliminary data.</text>
</comment>
<evidence type="ECO:0000313" key="3">
    <source>
        <dbReference type="Proteomes" id="UP001445076"/>
    </source>
</evidence>
<sequence length="317" mass="34468">APPGGRGRSQLWCKQVRVDVDAAAQYVLSVLNFTYPTIYQGWQTLVGGILLRVLLSNKCLSISATDLDKPGFISLLPSFLFFAAGIVASSKALCNLSVPVFLCLQNTLGAMLYLMEIAPSFRSGSGPLPLLASLVTIGTAVAAVLADIDMTVDALKFSDSAYFWMLVYLACVAVQTLHSKIADARYTDIDRLYFSYVFSVVVLAPASLYLEEAFEVLHFPHAMRYDFYAGCLLSGVLGLFLNLSFMKVRRHKFFAIVDASGRLLTSLLALATFSDVTTVAVKVLVCINLFSAVFVPLPTLKDSDGIDETNEPLKEGV</sequence>
<evidence type="ECO:0000313" key="2">
    <source>
        <dbReference type="EMBL" id="KAK8753698.1"/>
    </source>
</evidence>
<dbReference type="EMBL" id="JARKIK010000002">
    <property type="protein sequence ID" value="KAK8753698.1"/>
    <property type="molecule type" value="Genomic_DNA"/>
</dbReference>
<feature type="transmembrane region" description="Helical" evidence="1">
    <location>
        <begin position="222"/>
        <end position="241"/>
    </location>
</feature>
<feature type="non-terminal residue" evidence="2">
    <location>
        <position position="1"/>
    </location>
</feature>
<name>A0AAW0YQ36_CHEQU</name>
<feature type="transmembrane region" description="Helical" evidence="1">
    <location>
        <begin position="161"/>
        <end position="181"/>
    </location>
</feature>
<keyword evidence="1" id="KW-0812">Transmembrane</keyword>
<feature type="transmembrane region" description="Helical" evidence="1">
    <location>
        <begin position="127"/>
        <end position="146"/>
    </location>
</feature>
<keyword evidence="1" id="KW-1133">Transmembrane helix</keyword>
<reference evidence="2 3" key="1">
    <citation type="journal article" date="2024" name="BMC Genomics">
        <title>Genome assembly of redclaw crayfish (Cherax quadricarinatus) provides insights into its immune adaptation and hypoxia tolerance.</title>
        <authorList>
            <person name="Liu Z."/>
            <person name="Zheng J."/>
            <person name="Li H."/>
            <person name="Fang K."/>
            <person name="Wang S."/>
            <person name="He J."/>
            <person name="Zhou D."/>
            <person name="Weng S."/>
            <person name="Chi M."/>
            <person name="Gu Z."/>
            <person name="He J."/>
            <person name="Li F."/>
            <person name="Wang M."/>
        </authorList>
    </citation>
    <scope>NUCLEOTIDE SEQUENCE [LARGE SCALE GENOMIC DNA]</scope>
    <source>
        <strain evidence="2">ZL_2023a</strain>
    </source>
</reference>
<protein>
    <submittedName>
        <fullName evidence="2">Uncharacterized protein</fullName>
    </submittedName>
</protein>
<gene>
    <name evidence="2" type="ORF">OTU49_001151</name>
</gene>
<proteinExistence type="predicted"/>
<dbReference type="AlphaFoldDB" id="A0AAW0YQ36"/>
<accession>A0AAW0YQ36</accession>
<feature type="transmembrane region" description="Helical" evidence="1">
    <location>
        <begin position="193"/>
        <end position="210"/>
    </location>
</feature>
<keyword evidence="1" id="KW-0472">Membrane</keyword>